<organism evidence="1 2">
    <name type="scientific">Bacteroides caecimuris</name>
    <dbReference type="NCBI Taxonomy" id="1796613"/>
    <lineage>
        <taxon>Bacteria</taxon>
        <taxon>Pseudomonadati</taxon>
        <taxon>Bacteroidota</taxon>
        <taxon>Bacteroidia</taxon>
        <taxon>Bacteroidales</taxon>
        <taxon>Bacteroidaceae</taxon>
        <taxon>Bacteroides</taxon>
    </lineage>
</organism>
<dbReference type="EMBL" id="CP015401">
    <property type="protein sequence ID" value="ANU58729.1"/>
    <property type="molecule type" value="Genomic_DNA"/>
</dbReference>
<protein>
    <submittedName>
        <fullName evidence="1">Uncharacterized protein</fullName>
    </submittedName>
</protein>
<reference evidence="2" key="1">
    <citation type="submission" date="2016-04" db="EMBL/GenBank/DDBJ databases">
        <title>Complete Genome Sequences of Twelve Strains of a Stable Defined Moderately Diverse Mouse Microbiota 2 (sDMDMm2).</title>
        <authorList>
            <person name="Uchimura Y."/>
            <person name="Wyss M."/>
            <person name="Brugiroux S."/>
            <person name="Limenitakis J.P."/>
            <person name="Stecher B."/>
            <person name="McCoy K.D."/>
            <person name="Macpherson A.J."/>
        </authorList>
    </citation>
    <scope>NUCLEOTIDE SEQUENCE [LARGE SCALE GENOMIC DNA]</scope>
    <source>
        <strain evidence="2">I48</strain>
    </source>
</reference>
<keyword evidence="2" id="KW-1185">Reference proteome</keyword>
<dbReference type="AlphaFoldDB" id="A0A1C7H2F8"/>
<evidence type="ECO:0000313" key="2">
    <source>
        <dbReference type="Proteomes" id="UP000092631"/>
    </source>
</evidence>
<dbReference type="KEGG" id="bcae:A4V03_15115"/>
<gene>
    <name evidence="1" type="ORF">A4V03_15115</name>
</gene>
<name>A0A1C7H2F8_9BACE</name>
<evidence type="ECO:0000313" key="1">
    <source>
        <dbReference type="EMBL" id="ANU58729.1"/>
    </source>
</evidence>
<sequence length="62" mass="7084">MTAFTCGLGVFTSSLCFLKIIMKWDNLAFYLGINYWNANINGSSKWGKNMADNRIRFVILIT</sequence>
<accession>A0A1C7H2F8</accession>
<dbReference type="Proteomes" id="UP000092631">
    <property type="component" value="Chromosome"/>
</dbReference>
<proteinExistence type="predicted"/>